<dbReference type="RefSeq" id="WP_067705476.1">
    <property type="nucleotide sequence ID" value="NZ_LLZH01000324.1"/>
</dbReference>
<evidence type="ECO:0000313" key="7">
    <source>
        <dbReference type="Proteomes" id="UP000053244"/>
    </source>
</evidence>
<protein>
    <submittedName>
        <fullName evidence="6">TetR family transcriptional regulator</fullName>
    </submittedName>
</protein>
<dbReference type="Proteomes" id="UP000053244">
    <property type="component" value="Unassembled WGS sequence"/>
</dbReference>
<dbReference type="PANTHER" id="PTHR30055">
    <property type="entry name" value="HTH-TYPE TRANSCRIPTIONAL REGULATOR RUTR"/>
    <property type="match status" value="1"/>
</dbReference>
<evidence type="ECO:0000256" key="1">
    <source>
        <dbReference type="ARBA" id="ARBA00023015"/>
    </source>
</evidence>
<evidence type="ECO:0000256" key="2">
    <source>
        <dbReference type="ARBA" id="ARBA00023125"/>
    </source>
</evidence>
<dbReference type="GO" id="GO:0000976">
    <property type="term" value="F:transcription cis-regulatory region binding"/>
    <property type="evidence" value="ECO:0007669"/>
    <property type="project" value="TreeGrafter"/>
</dbReference>
<evidence type="ECO:0000259" key="5">
    <source>
        <dbReference type="PROSITE" id="PS50977"/>
    </source>
</evidence>
<keyword evidence="1" id="KW-0805">Transcription regulation</keyword>
<feature type="domain" description="HTH tetR-type" evidence="5">
    <location>
        <begin position="14"/>
        <end position="74"/>
    </location>
</feature>
<proteinExistence type="predicted"/>
<dbReference type="Gene3D" id="1.10.357.10">
    <property type="entry name" value="Tetracycline Repressor, domain 2"/>
    <property type="match status" value="1"/>
</dbReference>
<dbReference type="PANTHER" id="PTHR30055:SF148">
    <property type="entry name" value="TETR-FAMILY TRANSCRIPTIONAL REGULATOR"/>
    <property type="match status" value="1"/>
</dbReference>
<dbReference type="PRINTS" id="PR00455">
    <property type="entry name" value="HTHTETR"/>
</dbReference>
<evidence type="ECO:0000256" key="3">
    <source>
        <dbReference type="ARBA" id="ARBA00023163"/>
    </source>
</evidence>
<dbReference type="SUPFAM" id="SSF46689">
    <property type="entry name" value="Homeodomain-like"/>
    <property type="match status" value="1"/>
</dbReference>
<dbReference type="InterPro" id="IPR011075">
    <property type="entry name" value="TetR_C"/>
</dbReference>
<dbReference type="InterPro" id="IPR009057">
    <property type="entry name" value="Homeodomain-like_sf"/>
</dbReference>
<dbReference type="EMBL" id="LLZH01000324">
    <property type="protein sequence ID" value="KUL24098.1"/>
    <property type="molecule type" value="Genomic_DNA"/>
</dbReference>
<feature type="DNA-binding region" description="H-T-H motif" evidence="4">
    <location>
        <begin position="37"/>
        <end position="56"/>
    </location>
</feature>
<name>A0A101JC78_9ACTN</name>
<dbReference type="Gene3D" id="1.10.10.60">
    <property type="entry name" value="Homeodomain-like"/>
    <property type="match status" value="1"/>
</dbReference>
<dbReference type="InterPro" id="IPR050109">
    <property type="entry name" value="HTH-type_TetR-like_transc_reg"/>
</dbReference>
<reference evidence="6 7" key="1">
    <citation type="submission" date="2015-10" db="EMBL/GenBank/DDBJ databases">
        <authorList>
            <person name="Gilbert D.G."/>
        </authorList>
    </citation>
    <scope>NUCLEOTIDE SEQUENCE [LARGE SCALE GENOMIC DNA]</scope>
    <source>
        <strain evidence="6 7">NRRL B-16712</strain>
    </source>
</reference>
<dbReference type="SUPFAM" id="SSF48498">
    <property type="entry name" value="Tetracyclin repressor-like, C-terminal domain"/>
    <property type="match status" value="1"/>
</dbReference>
<gene>
    <name evidence="6" type="ORF">ADL15_44215</name>
</gene>
<dbReference type="InterPro" id="IPR036271">
    <property type="entry name" value="Tet_transcr_reg_TetR-rel_C_sf"/>
</dbReference>
<keyword evidence="2 4" id="KW-0238">DNA-binding</keyword>
<dbReference type="OrthoDB" id="9796019at2"/>
<sequence>MSLNESRGTRRRGAELEDAILDAAWAQLEEGGYPRFTIEAVAERAGTSRPVLYRRWPGRTELLLATVAHIGDRTLPVIPDTGTLRGDVIALLHEVNRTRAGLMALVSVHLGSYFSESGTSPAELREHFIHGRPSSMSQILSRAAARGEAPADLPERVCSLPFDLFRGEALLTLQPIPEQSIHQIVDEIFLPLVQAYRQKT</sequence>
<evidence type="ECO:0000256" key="4">
    <source>
        <dbReference type="PROSITE-ProRule" id="PRU00335"/>
    </source>
</evidence>
<keyword evidence="7" id="KW-1185">Reference proteome</keyword>
<keyword evidence="3" id="KW-0804">Transcription</keyword>
<dbReference type="AlphaFoldDB" id="A0A101JC78"/>
<dbReference type="InterPro" id="IPR001647">
    <property type="entry name" value="HTH_TetR"/>
</dbReference>
<organism evidence="6 7">
    <name type="scientific">Actinoplanes awajinensis subsp. mycoplanecinus</name>
    <dbReference type="NCBI Taxonomy" id="135947"/>
    <lineage>
        <taxon>Bacteria</taxon>
        <taxon>Bacillati</taxon>
        <taxon>Actinomycetota</taxon>
        <taxon>Actinomycetes</taxon>
        <taxon>Micromonosporales</taxon>
        <taxon>Micromonosporaceae</taxon>
        <taxon>Actinoplanes</taxon>
    </lineage>
</organism>
<accession>A0A101JC78</accession>
<dbReference type="Pfam" id="PF00440">
    <property type="entry name" value="TetR_N"/>
    <property type="match status" value="1"/>
</dbReference>
<dbReference type="PROSITE" id="PS50977">
    <property type="entry name" value="HTH_TETR_2"/>
    <property type="match status" value="1"/>
</dbReference>
<comment type="caution">
    <text evidence="6">The sequence shown here is derived from an EMBL/GenBank/DDBJ whole genome shotgun (WGS) entry which is preliminary data.</text>
</comment>
<dbReference type="Pfam" id="PF16859">
    <property type="entry name" value="TetR_C_11"/>
    <property type="match status" value="1"/>
</dbReference>
<dbReference type="GO" id="GO:0003700">
    <property type="term" value="F:DNA-binding transcription factor activity"/>
    <property type="evidence" value="ECO:0007669"/>
    <property type="project" value="TreeGrafter"/>
</dbReference>
<evidence type="ECO:0000313" key="6">
    <source>
        <dbReference type="EMBL" id="KUL24098.1"/>
    </source>
</evidence>